<dbReference type="AlphaFoldDB" id="A0A4R0XBD0"/>
<feature type="transmembrane region" description="Helical" evidence="1">
    <location>
        <begin position="12"/>
        <end position="38"/>
    </location>
</feature>
<dbReference type="Proteomes" id="UP000294200">
    <property type="component" value="Unassembled WGS sequence"/>
</dbReference>
<feature type="transmembrane region" description="Helical" evidence="1">
    <location>
        <begin position="108"/>
        <end position="127"/>
    </location>
</feature>
<sequence>MKMLRDTRFTHAAFRISLILKGAFATAEVAASIFAYIVEPRQVVELLKGITETELATDPQDFVANHLLHAAQHLSLGTQHFAAFYLLSHGIVKLWLIIGLWRRKSGYYPTAILIFSLFILYQIYRFILTHSPFLIAITILDGVVIWLTYIEYRQLRTHMR</sequence>
<dbReference type="InterPro" id="IPR014591">
    <property type="entry name" value="UCP034455"/>
</dbReference>
<accession>A0A4R0XBD0</accession>
<organism evidence="2 3">
    <name type="scientific">Paraburkholderia steynii</name>
    <dbReference type="NCBI Taxonomy" id="1245441"/>
    <lineage>
        <taxon>Bacteria</taxon>
        <taxon>Pseudomonadati</taxon>
        <taxon>Pseudomonadota</taxon>
        <taxon>Betaproteobacteria</taxon>
        <taxon>Burkholderiales</taxon>
        <taxon>Burkholderiaceae</taxon>
        <taxon>Paraburkholderia</taxon>
    </lineage>
</organism>
<evidence type="ECO:0008006" key="4">
    <source>
        <dbReference type="Google" id="ProtNLM"/>
    </source>
</evidence>
<gene>
    <name evidence="2" type="ORF">BZM27_29675</name>
</gene>
<dbReference type="EMBL" id="MWML01000133">
    <property type="protein sequence ID" value="TCG05975.1"/>
    <property type="molecule type" value="Genomic_DNA"/>
</dbReference>
<keyword evidence="1" id="KW-0472">Membrane</keyword>
<dbReference type="InterPro" id="IPR021125">
    <property type="entry name" value="DUF2127"/>
</dbReference>
<protein>
    <recommendedName>
        <fullName evidence="4">DUF2127 domain-containing protein</fullName>
    </recommendedName>
</protein>
<comment type="caution">
    <text evidence="2">The sequence shown here is derived from an EMBL/GenBank/DDBJ whole genome shotgun (WGS) entry which is preliminary data.</text>
</comment>
<evidence type="ECO:0000256" key="1">
    <source>
        <dbReference type="SAM" id="Phobius"/>
    </source>
</evidence>
<feature type="transmembrane region" description="Helical" evidence="1">
    <location>
        <begin position="133"/>
        <end position="152"/>
    </location>
</feature>
<proteinExistence type="predicted"/>
<reference evidence="2 3" key="1">
    <citation type="submission" date="2017-02" db="EMBL/GenBank/DDBJ databases">
        <title>Paraburkholderia sophoroidis sp. nov. and Paraburkholderia steynii sp. nov. rhizobial symbionts of the fynbos legume Hypocalyptus sophoroides.</title>
        <authorList>
            <person name="Steenkamp E.T."/>
            <person name="Beukes C.W."/>
            <person name="Van Zyl E."/>
            <person name="Avontuur J."/>
            <person name="Chan W.Y."/>
            <person name="Hassen A."/>
            <person name="Palmer M."/>
            <person name="Mthombeni L."/>
            <person name="Phalane F."/>
            <person name="Sereme K."/>
            <person name="Venter S.N."/>
        </authorList>
    </citation>
    <scope>NUCLEOTIDE SEQUENCE [LARGE SCALE GENOMIC DNA]</scope>
    <source>
        <strain evidence="2 3">HC1.1ba</strain>
    </source>
</reference>
<evidence type="ECO:0000313" key="3">
    <source>
        <dbReference type="Proteomes" id="UP000294200"/>
    </source>
</evidence>
<feature type="transmembrane region" description="Helical" evidence="1">
    <location>
        <begin position="82"/>
        <end position="101"/>
    </location>
</feature>
<keyword evidence="1" id="KW-1133">Transmembrane helix</keyword>
<name>A0A4R0XBD0_9BURK</name>
<dbReference type="Pfam" id="PF09900">
    <property type="entry name" value="DUF2127"/>
    <property type="match status" value="1"/>
</dbReference>
<dbReference type="PIRSF" id="PIRSF034455">
    <property type="entry name" value="UCP034455"/>
    <property type="match status" value="1"/>
</dbReference>
<keyword evidence="1" id="KW-0812">Transmembrane</keyword>
<keyword evidence="3" id="KW-1185">Reference proteome</keyword>
<evidence type="ECO:0000313" key="2">
    <source>
        <dbReference type="EMBL" id="TCG05975.1"/>
    </source>
</evidence>